<reference evidence="2 3" key="1">
    <citation type="submission" date="2016-08" db="EMBL/GenBank/DDBJ databases">
        <authorList>
            <person name="Seilhamer J.J."/>
        </authorList>
    </citation>
    <scope>NUCLEOTIDE SEQUENCE [LARGE SCALE GENOMIC DNA]</scope>
    <source>
        <strain evidence="2 3">CFBP4641</strain>
    </source>
</reference>
<dbReference type="EMBL" id="MDEK01000012">
    <property type="protein sequence ID" value="PPU81721.1"/>
    <property type="molecule type" value="Genomic_DNA"/>
</dbReference>
<dbReference type="AlphaFoldDB" id="A0A2P5Z2E5"/>
<comment type="caution">
    <text evidence="2">The sequence shown here is derived from an EMBL/GenBank/DDBJ whole genome shotgun (WGS) entry which is preliminary data.</text>
</comment>
<organism evidence="2 3">
    <name type="scientific">Xanthomonas sacchari</name>
    <dbReference type="NCBI Taxonomy" id="56458"/>
    <lineage>
        <taxon>Bacteria</taxon>
        <taxon>Pseudomonadati</taxon>
        <taxon>Pseudomonadota</taxon>
        <taxon>Gammaproteobacteria</taxon>
        <taxon>Lysobacterales</taxon>
        <taxon>Lysobacteraceae</taxon>
        <taxon>Xanthomonas</taxon>
    </lineage>
</organism>
<dbReference type="Gene3D" id="3.10.450.50">
    <property type="match status" value="1"/>
</dbReference>
<sequence>MNDPDTLARAYLALWNDADAASRDRRLADGWTPDARYADPMMTGAGHDGIAAMIAAARAQVAGHRFALRGTPDAHGAFVRFSWTLSPEHGAPIAAGTDIARLAADGRIAEVIGFLDKDSA</sequence>
<evidence type="ECO:0000313" key="2">
    <source>
        <dbReference type="EMBL" id="PPU81721.1"/>
    </source>
</evidence>
<gene>
    <name evidence="2" type="ORF">XsacCFBP4641_13840</name>
</gene>
<dbReference type="InterPro" id="IPR037401">
    <property type="entry name" value="SnoaL-like"/>
</dbReference>
<protein>
    <submittedName>
        <fullName evidence="2">Polyketide cyclase</fullName>
    </submittedName>
</protein>
<dbReference type="InterPro" id="IPR032710">
    <property type="entry name" value="NTF2-like_dom_sf"/>
</dbReference>
<dbReference type="OrthoDB" id="9808719at2"/>
<feature type="domain" description="SnoaL-like" evidence="1">
    <location>
        <begin position="8"/>
        <end position="111"/>
    </location>
</feature>
<accession>A0A2P5Z2E5</accession>
<evidence type="ECO:0000313" key="3">
    <source>
        <dbReference type="Proteomes" id="UP000247346"/>
    </source>
</evidence>
<dbReference type="SUPFAM" id="SSF54427">
    <property type="entry name" value="NTF2-like"/>
    <property type="match status" value="1"/>
</dbReference>
<dbReference type="GeneID" id="93878745"/>
<dbReference type="Pfam" id="PF12680">
    <property type="entry name" value="SnoaL_2"/>
    <property type="match status" value="1"/>
</dbReference>
<dbReference type="RefSeq" id="WP_010342613.1">
    <property type="nucleotide sequence ID" value="NZ_CP132343.1"/>
</dbReference>
<dbReference type="Proteomes" id="UP000247346">
    <property type="component" value="Unassembled WGS sequence"/>
</dbReference>
<evidence type="ECO:0000259" key="1">
    <source>
        <dbReference type="Pfam" id="PF12680"/>
    </source>
</evidence>
<proteinExistence type="predicted"/>
<name>A0A2P5Z2E5_9XANT</name>